<name>A0A3G5AF83_9VIRU</name>
<organism evidence="1">
    <name type="scientific">Satyrvirus sp</name>
    <dbReference type="NCBI Taxonomy" id="2487771"/>
    <lineage>
        <taxon>Viruses</taxon>
        <taxon>Varidnaviria</taxon>
        <taxon>Bamfordvirae</taxon>
        <taxon>Nucleocytoviricota</taxon>
        <taxon>Megaviricetes</taxon>
        <taxon>Imitervirales</taxon>
        <taxon>Mimiviridae</taxon>
        <taxon>Megamimivirinae</taxon>
    </lineage>
</organism>
<proteinExistence type="predicted"/>
<protein>
    <submittedName>
        <fullName evidence="1">Uncharacterized protein</fullName>
    </submittedName>
</protein>
<dbReference type="EMBL" id="MK072486">
    <property type="protein sequence ID" value="AYV85837.1"/>
    <property type="molecule type" value="Genomic_DNA"/>
</dbReference>
<dbReference type="InterPro" id="IPR043908">
    <property type="entry name" value="DUF5769"/>
</dbReference>
<dbReference type="Pfam" id="PF19073">
    <property type="entry name" value="DUF5769"/>
    <property type="match status" value="1"/>
</dbReference>
<gene>
    <name evidence="1" type="ORF">Satyrvirus50_3</name>
</gene>
<reference evidence="1" key="1">
    <citation type="submission" date="2018-10" db="EMBL/GenBank/DDBJ databases">
        <title>Hidden diversity of soil giant viruses.</title>
        <authorList>
            <person name="Schulz F."/>
            <person name="Alteio L."/>
            <person name="Goudeau D."/>
            <person name="Ryan E.M."/>
            <person name="Malmstrom R.R."/>
            <person name="Blanchard J."/>
            <person name="Woyke T."/>
        </authorList>
    </citation>
    <scope>NUCLEOTIDE SEQUENCE</scope>
    <source>
        <strain evidence="1">SAV1</strain>
    </source>
</reference>
<accession>A0A3G5AF83</accession>
<evidence type="ECO:0000313" key="1">
    <source>
        <dbReference type="EMBL" id="AYV85837.1"/>
    </source>
</evidence>
<sequence>MNIQQENLYKEFIEVYKTFMANVERKIQYSIKPNVSILYYSFIYGSSVIAELLKEPYHTIRKICVHFGHMVELDKTPESYKIPIRTNTLAIIIQFCDKLQNHFELTVQKQSDHIIICNIRPKVSDSDTNLCIIITDWTPDKCIDFDIDTLAINYADSLKVDIWYIQYVDSLKDNFQSCHFKCETSDIIEHCKAKQFLVLHGYRDPKLIHEKKDRCGLCNAAAFTMSNLDNQSNNQSNIQPDDLLEDRTDLSKYCISNPHYHDPLYDDCPCIRRDTQYGQRVLSRIKQMEKNGWKCINSPCNNPFCVLASDELYNRFNSLF</sequence>